<evidence type="ECO:0000313" key="2">
    <source>
        <dbReference type="EMBL" id="RRH86351.1"/>
    </source>
</evidence>
<dbReference type="GO" id="GO:0005886">
    <property type="term" value="C:plasma membrane"/>
    <property type="evidence" value="ECO:0007669"/>
    <property type="project" value="TreeGrafter"/>
</dbReference>
<reference evidence="2 3" key="1">
    <citation type="submission" date="2018-11" db="EMBL/GenBank/DDBJ databases">
        <title>The genome of Variovorax sp T529.</title>
        <authorList>
            <person name="Gao J."/>
        </authorList>
    </citation>
    <scope>NUCLEOTIDE SEQUENCE [LARGE SCALE GENOMIC DNA]</scope>
    <source>
        <strain evidence="2 3">T529</strain>
    </source>
</reference>
<accession>A0A3P3EJG4</accession>
<dbReference type="AlphaFoldDB" id="A0A3P3EJG4"/>
<sequence length="446" mass="47735">MKRPVRRWLIGIAAVLLLGTGALVWVASTRLPSDEEVAARIADGFEKRFGVGLKIGGAHWALWPSPVLVLSDVATEQPRPVTLRRITVQLKLRELLRRVIAIDEVEIESLVLPRESVRAFRGKGPKPKEGAHIVALPVPWTLAPVPLEKLRWRDLSWIDRRDIALAYDGEISFDAGWRPRQLRIERAGVSPPARLRLDRAAGQDRWRTRIDIGGGTANGVTWFEALPPNDLLRVSAELEPRQVDVEGLVQAFGRRSAVAGKVSGQSTLVAEAGEVGALMRSLRTRTAFSVQPATLTRLDLAKAVSTAGISRGGTTPLEELTGVLDTQGTDDGVVLRYTGLKARSGVLTASGYLRLFNRKLDGEIAVDLIDGVVGMPLKIGGTMSEPEVSLTGGALAGAAVGTALLPGVGTAIGARAGQQIEKLFGTEEPAKKKAPPAARKGPSVSP</sequence>
<dbReference type="PANTHER" id="PTHR30441:SF8">
    <property type="entry name" value="DUF748 DOMAIN-CONTAINING PROTEIN"/>
    <property type="match status" value="1"/>
</dbReference>
<evidence type="ECO:0000256" key="1">
    <source>
        <dbReference type="SAM" id="MobiDB-lite"/>
    </source>
</evidence>
<protein>
    <recommendedName>
        <fullName evidence="4">AsmA-like protein</fullName>
    </recommendedName>
</protein>
<dbReference type="RefSeq" id="WP_124960299.1">
    <property type="nucleotide sequence ID" value="NZ_RQXU01000013.1"/>
</dbReference>
<evidence type="ECO:0008006" key="4">
    <source>
        <dbReference type="Google" id="ProtNLM"/>
    </source>
</evidence>
<organism evidence="2 3">
    <name type="scientific">Variovorax beijingensis</name>
    <dbReference type="NCBI Taxonomy" id="2496117"/>
    <lineage>
        <taxon>Bacteria</taxon>
        <taxon>Pseudomonadati</taxon>
        <taxon>Pseudomonadota</taxon>
        <taxon>Betaproteobacteria</taxon>
        <taxon>Burkholderiales</taxon>
        <taxon>Comamonadaceae</taxon>
        <taxon>Variovorax</taxon>
    </lineage>
</organism>
<gene>
    <name evidence="2" type="ORF">EH244_21090</name>
</gene>
<dbReference type="GO" id="GO:0090313">
    <property type="term" value="P:regulation of protein targeting to membrane"/>
    <property type="evidence" value="ECO:0007669"/>
    <property type="project" value="TreeGrafter"/>
</dbReference>
<feature type="compositionally biased region" description="Low complexity" evidence="1">
    <location>
        <begin position="435"/>
        <end position="446"/>
    </location>
</feature>
<proteinExistence type="predicted"/>
<feature type="region of interest" description="Disordered" evidence="1">
    <location>
        <begin position="424"/>
        <end position="446"/>
    </location>
</feature>
<dbReference type="EMBL" id="RQXU01000013">
    <property type="protein sequence ID" value="RRH86351.1"/>
    <property type="molecule type" value="Genomic_DNA"/>
</dbReference>
<dbReference type="PANTHER" id="PTHR30441">
    <property type="entry name" value="DUF748 DOMAIN-CONTAINING PROTEIN"/>
    <property type="match status" value="1"/>
</dbReference>
<dbReference type="Proteomes" id="UP000271590">
    <property type="component" value="Unassembled WGS sequence"/>
</dbReference>
<comment type="caution">
    <text evidence="2">The sequence shown here is derived from an EMBL/GenBank/DDBJ whole genome shotgun (WGS) entry which is preliminary data.</text>
</comment>
<evidence type="ECO:0000313" key="3">
    <source>
        <dbReference type="Proteomes" id="UP000271590"/>
    </source>
</evidence>
<name>A0A3P3EJG4_9BURK</name>
<dbReference type="InterPro" id="IPR052894">
    <property type="entry name" value="AsmA-related"/>
</dbReference>